<reference evidence="1 2" key="1">
    <citation type="submission" date="2021-06" db="EMBL/GenBank/DDBJ databases">
        <title>Caerostris extrusa draft genome.</title>
        <authorList>
            <person name="Kono N."/>
            <person name="Arakawa K."/>
        </authorList>
    </citation>
    <scope>NUCLEOTIDE SEQUENCE [LARGE SCALE GENOMIC DNA]</scope>
</reference>
<dbReference type="AlphaFoldDB" id="A0AAV4PJ36"/>
<sequence>MQQLQCDISCTGSASFLPPRTARDLRQMHFRLRRRCIGSPVPSLVPLPPGVAKGDHCGLSASALDFNPPDMRQHKVSVVMYLSDDLE</sequence>
<proteinExistence type="predicted"/>
<evidence type="ECO:0000313" key="1">
    <source>
        <dbReference type="EMBL" id="GIX96649.1"/>
    </source>
</evidence>
<accession>A0AAV4PJ36</accession>
<name>A0AAV4PJ36_CAEEX</name>
<evidence type="ECO:0000313" key="2">
    <source>
        <dbReference type="Proteomes" id="UP001054945"/>
    </source>
</evidence>
<comment type="caution">
    <text evidence="1">The sequence shown here is derived from an EMBL/GenBank/DDBJ whole genome shotgun (WGS) entry which is preliminary data.</text>
</comment>
<gene>
    <name evidence="1" type="ORF">CEXT_654531</name>
</gene>
<keyword evidence="2" id="KW-1185">Reference proteome</keyword>
<dbReference type="EMBL" id="BPLR01004674">
    <property type="protein sequence ID" value="GIX96649.1"/>
    <property type="molecule type" value="Genomic_DNA"/>
</dbReference>
<dbReference type="Proteomes" id="UP001054945">
    <property type="component" value="Unassembled WGS sequence"/>
</dbReference>
<protein>
    <submittedName>
        <fullName evidence="1">Uncharacterized protein</fullName>
    </submittedName>
</protein>
<organism evidence="1 2">
    <name type="scientific">Caerostris extrusa</name>
    <name type="common">Bark spider</name>
    <name type="synonym">Caerostris bankana</name>
    <dbReference type="NCBI Taxonomy" id="172846"/>
    <lineage>
        <taxon>Eukaryota</taxon>
        <taxon>Metazoa</taxon>
        <taxon>Ecdysozoa</taxon>
        <taxon>Arthropoda</taxon>
        <taxon>Chelicerata</taxon>
        <taxon>Arachnida</taxon>
        <taxon>Araneae</taxon>
        <taxon>Araneomorphae</taxon>
        <taxon>Entelegynae</taxon>
        <taxon>Araneoidea</taxon>
        <taxon>Araneidae</taxon>
        <taxon>Caerostris</taxon>
    </lineage>
</organism>